<dbReference type="InParanoid" id="E0VUJ3"/>
<dbReference type="FunCoup" id="E0VUJ3">
    <property type="interactions" value="97"/>
</dbReference>
<gene>
    <name evidence="3" type="primary">8230320</name>
    <name evidence="2" type="ORF">Phum_PHUM451090</name>
</gene>
<dbReference type="EMBL" id="DS235786">
    <property type="protein sequence ID" value="EEB17049.1"/>
    <property type="molecule type" value="Genomic_DNA"/>
</dbReference>
<reference evidence="2" key="1">
    <citation type="submission" date="2007-04" db="EMBL/GenBank/DDBJ databases">
        <title>Annotation of Pediculus humanus corporis strain USDA.</title>
        <authorList>
            <person name="Kirkness E."/>
            <person name="Hannick L."/>
            <person name="Hass B."/>
            <person name="Bruggner R."/>
            <person name="Lawson D."/>
            <person name="Bidwell S."/>
            <person name="Joardar V."/>
            <person name="Caler E."/>
            <person name="Walenz B."/>
            <person name="Inman J."/>
            <person name="Schobel S."/>
            <person name="Galinsky K."/>
            <person name="Amedeo P."/>
            <person name="Strausberg R."/>
        </authorList>
    </citation>
    <scope>NUCLEOTIDE SEQUENCE</scope>
    <source>
        <strain evidence="2">USDA</strain>
    </source>
</reference>
<accession>E0VUJ3</accession>
<evidence type="ECO:0000259" key="1">
    <source>
        <dbReference type="PROSITE" id="PS50815"/>
    </source>
</evidence>
<dbReference type="RefSeq" id="XP_002429787.1">
    <property type="nucleotide sequence ID" value="XM_002429742.1"/>
</dbReference>
<dbReference type="PANTHER" id="PTHR11842:SF10">
    <property type="entry name" value="MITOTIC SPINDLE ASSEMBLY CHECKPOINT PROTEIN MAD2B"/>
    <property type="match status" value="1"/>
</dbReference>
<name>E0VUJ3_PEDHC</name>
<dbReference type="Gene3D" id="3.30.900.10">
    <property type="entry name" value="HORMA domain"/>
    <property type="match status" value="1"/>
</dbReference>
<keyword evidence="4" id="KW-1185">Reference proteome</keyword>
<dbReference type="EMBL" id="AAZO01005496">
    <property type="status" value="NOT_ANNOTATED_CDS"/>
    <property type="molecule type" value="Genomic_DNA"/>
</dbReference>
<dbReference type="SUPFAM" id="SSF56019">
    <property type="entry name" value="The spindle assembly checkpoint protein mad2"/>
    <property type="match status" value="1"/>
</dbReference>
<proteinExistence type="predicted"/>
<dbReference type="PANTHER" id="PTHR11842">
    <property type="entry name" value="MITOTIC SPINDLE ASSEMBLY CHECKPOINT PROTEIN MAD2"/>
    <property type="match status" value="1"/>
</dbReference>
<evidence type="ECO:0000313" key="4">
    <source>
        <dbReference type="Proteomes" id="UP000009046"/>
    </source>
</evidence>
<dbReference type="STRING" id="121224.E0VUJ3"/>
<dbReference type="AlphaFoldDB" id="E0VUJ3"/>
<dbReference type="EnsemblMetazoa" id="PHUM451090-RA">
    <property type="protein sequence ID" value="PHUM451090-PA"/>
    <property type="gene ID" value="PHUM451090"/>
</dbReference>
<dbReference type="KEGG" id="phu:Phum_PHUM451090"/>
<protein>
    <submittedName>
        <fullName evidence="2">Mitotic spindle assembly checkpoint protein MAD2B, putative</fullName>
    </submittedName>
</protein>
<dbReference type="PROSITE" id="PS50815">
    <property type="entry name" value="HORMA"/>
    <property type="match status" value="1"/>
</dbReference>
<evidence type="ECO:0000313" key="2">
    <source>
        <dbReference type="EMBL" id="EEB17049.1"/>
    </source>
</evidence>
<feature type="domain" description="HORMA" evidence="1">
    <location>
        <begin position="12"/>
        <end position="209"/>
    </location>
</feature>
<dbReference type="VEuPathDB" id="VectorBase:PHUM451090"/>
<dbReference type="InterPro" id="IPR003511">
    <property type="entry name" value="HORMA_dom"/>
</dbReference>
<dbReference type="OMA" id="DTELWIS"/>
<dbReference type="GeneID" id="8230320"/>
<dbReference type="InterPro" id="IPR045091">
    <property type="entry name" value="Mad2-like"/>
</dbReference>
<reference evidence="3" key="3">
    <citation type="submission" date="2021-02" db="UniProtKB">
        <authorList>
            <consortium name="EnsemblMetazoa"/>
        </authorList>
    </citation>
    <scope>IDENTIFICATION</scope>
    <source>
        <strain evidence="3">USDA</strain>
    </source>
</reference>
<organism>
    <name type="scientific">Pediculus humanus subsp. corporis</name>
    <name type="common">Body louse</name>
    <dbReference type="NCBI Taxonomy" id="121224"/>
    <lineage>
        <taxon>Eukaryota</taxon>
        <taxon>Metazoa</taxon>
        <taxon>Ecdysozoa</taxon>
        <taxon>Arthropoda</taxon>
        <taxon>Hexapoda</taxon>
        <taxon>Insecta</taxon>
        <taxon>Pterygota</taxon>
        <taxon>Neoptera</taxon>
        <taxon>Paraneoptera</taxon>
        <taxon>Psocodea</taxon>
        <taxon>Troctomorpha</taxon>
        <taxon>Phthiraptera</taxon>
        <taxon>Anoplura</taxon>
        <taxon>Pediculidae</taxon>
        <taxon>Pediculus</taxon>
    </lineage>
</organism>
<dbReference type="InterPro" id="IPR036570">
    <property type="entry name" value="HORMA_dom_sf"/>
</dbReference>
<evidence type="ECO:0000313" key="3">
    <source>
        <dbReference type="EnsemblMetazoa" id="PHUM451090-PA"/>
    </source>
</evidence>
<dbReference type="Proteomes" id="UP000009046">
    <property type="component" value="Unassembled WGS sequence"/>
</dbReference>
<dbReference type="eggNOG" id="KOG3186">
    <property type="taxonomic scope" value="Eukaryota"/>
</dbReference>
<dbReference type="GO" id="GO:0016035">
    <property type="term" value="C:zeta DNA polymerase complex"/>
    <property type="evidence" value="ECO:0007669"/>
    <property type="project" value="TreeGrafter"/>
</dbReference>
<sequence length="216" mass="25853">MEEKKGEEDDGEGKADVLIEFLEVAFHSILYLRNVYPKSIFYMRKKYQVPVFLSRQPEVNDYINESLKTAKFLIKENGMKSIFLTIVNGEEEIVESHCFDIDESKGNGRKMDFYYVRLEENFRECLLKLSVIGEEKEEEKLKKSNEDKSFRILIKTKENSSIKLNENPELNHFPWIEKEEKRENFIEEEKFKRIFPIKTIDTNKVYAYISIWEFKD</sequence>
<dbReference type="OrthoDB" id="21254at2759"/>
<dbReference type="HOGENOM" id="CLU_050394_2_0_1"/>
<dbReference type="CTD" id="8230320"/>
<dbReference type="Pfam" id="PF02301">
    <property type="entry name" value="HORMA"/>
    <property type="match status" value="1"/>
</dbReference>
<reference evidence="2" key="2">
    <citation type="submission" date="2007-04" db="EMBL/GenBank/DDBJ databases">
        <title>The genome of the human body louse.</title>
        <authorList>
            <consortium name="The Human Body Louse Genome Consortium"/>
            <person name="Kirkness E."/>
            <person name="Walenz B."/>
            <person name="Hass B."/>
            <person name="Bruggner R."/>
            <person name="Strausberg R."/>
        </authorList>
    </citation>
    <scope>NUCLEOTIDE SEQUENCE</scope>
    <source>
        <strain evidence="2">USDA</strain>
    </source>
</reference>